<protein>
    <recommendedName>
        <fullName evidence="2">guanylate cyclase</fullName>
        <ecNumber evidence="2">4.6.1.2</ecNumber>
    </recommendedName>
</protein>
<evidence type="ECO:0000256" key="1">
    <source>
        <dbReference type="ARBA" id="ARBA00004167"/>
    </source>
</evidence>
<dbReference type="GO" id="GO:0004674">
    <property type="term" value="F:protein serine/threonine kinase activity"/>
    <property type="evidence" value="ECO:0007669"/>
    <property type="project" value="UniProtKB-KW"/>
</dbReference>
<dbReference type="Pfam" id="PF00211">
    <property type="entry name" value="Guanylate_cyc"/>
    <property type="match status" value="1"/>
</dbReference>
<dbReference type="EC" id="4.6.1.2" evidence="2"/>
<dbReference type="Gene3D" id="1.10.510.10">
    <property type="entry name" value="Transferase(Phosphotransferase) domain 1"/>
    <property type="match status" value="1"/>
</dbReference>
<dbReference type="Gene3D" id="3.30.200.20">
    <property type="entry name" value="Phosphorylase Kinase, domain 1"/>
    <property type="match status" value="1"/>
</dbReference>
<evidence type="ECO:0000256" key="14">
    <source>
        <dbReference type="SAM" id="SignalP"/>
    </source>
</evidence>
<feature type="compositionally biased region" description="Basic residues" evidence="12">
    <location>
        <begin position="1429"/>
        <end position="1448"/>
    </location>
</feature>
<dbReference type="GO" id="GO:0004383">
    <property type="term" value="F:guanylate cyclase activity"/>
    <property type="evidence" value="ECO:0007669"/>
    <property type="project" value="UniProtKB-EC"/>
</dbReference>
<dbReference type="InterPro" id="IPR029787">
    <property type="entry name" value="Nucleotide_cyclase"/>
</dbReference>
<dbReference type="InterPro" id="IPR001054">
    <property type="entry name" value="A/G_cyclase"/>
</dbReference>
<evidence type="ECO:0000256" key="6">
    <source>
        <dbReference type="ARBA" id="ARBA00022840"/>
    </source>
</evidence>
<dbReference type="CDD" id="cd07302">
    <property type="entry name" value="CHD"/>
    <property type="match status" value="1"/>
</dbReference>
<keyword evidence="18" id="KW-1185">Reference proteome</keyword>
<dbReference type="InterPro" id="IPR017441">
    <property type="entry name" value="Protein_kinase_ATP_BS"/>
</dbReference>
<keyword evidence="8 13" id="KW-0472">Membrane</keyword>
<feature type="region of interest" description="Disordered" evidence="12">
    <location>
        <begin position="1406"/>
        <end position="1483"/>
    </location>
</feature>
<evidence type="ECO:0000256" key="12">
    <source>
        <dbReference type="SAM" id="MobiDB-lite"/>
    </source>
</evidence>
<accession>A0AAD2FJ25</accession>
<sequence>MTMMKGLPQAFVLFLVILPAGLCQLMNDWDEDPWEAQTLNCEQGLREFNPVTQKRKYTIGIHAPAGVETAYREFNLTFQDYLNEAVGKRFEPPIEFSLTATNRPLRDWLDRKEEIDFVYTDTGIFSCIGIEVGAQPLATTVSRLTSRGQQYDLDVFAGTMMARADNKDINTVADLKDKVIGAQNFFDFAGAQAQFFVMYKNGVDFIVDPKQVIFTANNEDTVQGILDGRWDVGFVRTGQVERTINPATGDFIDPDLVKVIDPLIHRLDDGTLFPFLHTTPVFPEWPLGARNHVDRIVSEEVASAVINMGYHSSIGEAIHKCRDKARTTAEMEICDTMPPTYFDPKARCDTTRELAELALAAGKAGFHNGFRSPRSHYSVRTMQQDAGFIVQDDFGDWRCERDDTFYDGIFCPEGHYKVPEEVFESQCEIAGTPCPEGIYTCYCKPCVKAFEVNVYPAQTSESTVISDFNREVGCAKMDVCASVEQGKTITLNAFDNRQRPNATIRVVRHFGDEELDLPVRSVEDFLYEFGFSHSIRGIVILEIYVDGVQISESPIQVNVIERNCESDFPGENRNSSAIGDCECSPGFIEIRNECVSDSAHEVSVFQLSNDTIAQLGDPVAELNFAGCDKMSLCGIVEQTRDIVFLLHDNLERQNASISVIMHLGHEETLLPVRSMEPFVYEFGFARNQRGVAILEIYVDGVQIPESPVRVQITSLNCDDDYPGRGMIANDAGICECSVDSLEIGGQCMQTGTFAAIMASLAGLVLIALGWCYLGYRRRKSDEMWHIDHKELNFNHPVDVVGQGAFGVVLLADYHGTKVAIKRVIPDEDAPSSGSVAFNQSSREVGDSGSSPGRSTDEENMVTPPSSQEETPPISADAGSAEKSRSVDHVDWINGMVVGGKKSFFQRTFPSLFPDERTRAKLHILGSVARPAGQRRRNSLRSCLPLCDDNSKRQQEFVTEMRLLSRLRHPCITTVMGAVMSTYAPMMVMEYMENGSLYDLLRNETVYTGGEIILQIMKDIAQGLRFLHASNPPILHRDLKAKNILIDSRFRAKVADFGLAIKTKSGTTGTPYWMAPEYLLQNTTYNRSCDVYSFGMIIYEIYSRKIPYEGIQPSEVLRKVCDPRINYRPRVPVTCPRRMAELMKKCWSGNSAFRPEAKDLDMLFTDMTANDAEPLIEEGNTRLRTQVAAGDMLYQVFPRKVADQLKAGQKVEPETHDDVTVFFSDIVGFTDISRKMSAVKVCNMLDRLYLAFDNLANKHDVFKVETIGDAWVGVTNLENNQLGTHAKRIAEFAIDAVDAASEVQIDEDDPSKGCIHIRVGFHSGPVVSNVIGSLNPRYGLFGDTMNTAARMESMSESGRIHCSAAAARLLKEQAPDLHVRRRGKVAVKGKGNMVTYWVASSNDDGRSVDGSLDIPMGSSFGEQSRSSSVGRKKKKKWTPLSRKQSRKSSKSNGSNIRDLSDSVPANWKALPPSSFPAVDSTFSQ</sequence>
<evidence type="ECO:0000256" key="9">
    <source>
        <dbReference type="ARBA" id="ARBA00023239"/>
    </source>
</evidence>
<name>A0AAD2FJ25_9STRA</name>
<dbReference type="InterPro" id="IPR001245">
    <property type="entry name" value="Ser-Thr/Tyr_kinase_cat_dom"/>
</dbReference>
<feature type="compositionally biased region" description="Low complexity" evidence="12">
    <location>
        <begin position="1416"/>
        <end position="1428"/>
    </location>
</feature>
<dbReference type="GO" id="GO:0005524">
    <property type="term" value="F:ATP binding"/>
    <property type="evidence" value="ECO:0007669"/>
    <property type="project" value="UniProtKB-UniRule"/>
</dbReference>
<gene>
    <name evidence="17" type="ORF">CYCCA115_LOCUS4365</name>
</gene>
<keyword evidence="3" id="KW-0723">Serine/threonine-protein kinase</keyword>
<comment type="subcellular location">
    <subcellularLocation>
        <location evidence="1">Membrane</location>
        <topology evidence="1">Single-pass membrane protein</topology>
    </subcellularLocation>
</comment>
<evidence type="ECO:0000256" key="5">
    <source>
        <dbReference type="ARBA" id="ARBA00022741"/>
    </source>
</evidence>
<dbReference type="GO" id="GO:0007168">
    <property type="term" value="P:receptor guanylyl cyclase signaling pathway"/>
    <property type="evidence" value="ECO:0007669"/>
    <property type="project" value="TreeGrafter"/>
</dbReference>
<dbReference type="SMART" id="SM00044">
    <property type="entry name" value="CYCc"/>
    <property type="match status" value="1"/>
</dbReference>
<dbReference type="Gene3D" id="3.40.190.10">
    <property type="entry name" value="Periplasmic binding protein-like II"/>
    <property type="match status" value="1"/>
</dbReference>
<feature type="domain" description="Protein kinase" evidence="15">
    <location>
        <begin position="794"/>
        <end position="1163"/>
    </location>
</feature>
<evidence type="ECO:0000313" key="17">
    <source>
        <dbReference type="EMBL" id="CAJ1935028.1"/>
    </source>
</evidence>
<evidence type="ECO:0000256" key="10">
    <source>
        <dbReference type="ARBA" id="ARBA00023293"/>
    </source>
</evidence>
<dbReference type="Proteomes" id="UP001295423">
    <property type="component" value="Unassembled WGS sequence"/>
</dbReference>
<dbReference type="PROSITE" id="PS50125">
    <property type="entry name" value="GUANYLATE_CYCLASE_2"/>
    <property type="match status" value="1"/>
</dbReference>
<dbReference type="PROSITE" id="PS00107">
    <property type="entry name" value="PROTEIN_KINASE_ATP"/>
    <property type="match status" value="1"/>
</dbReference>
<dbReference type="GO" id="GO:0001653">
    <property type="term" value="F:peptide receptor activity"/>
    <property type="evidence" value="ECO:0007669"/>
    <property type="project" value="TreeGrafter"/>
</dbReference>
<feature type="signal peptide" evidence="14">
    <location>
        <begin position="1"/>
        <end position="23"/>
    </location>
</feature>
<feature type="chain" id="PRO_5041974222" description="guanylate cyclase" evidence="14">
    <location>
        <begin position="24"/>
        <end position="1483"/>
    </location>
</feature>
<dbReference type="GO" id="GO:0035556">
    <property type="term" value="P:intracellular signal transduction"/>
    <property type="evidence" value="ECO:0007669"/>
    <property type="project" value="InterPro"/>
</dbReference>
<evidence type="ECO:0000256" key="4">
    <source>
        <dbReference type="ARBA" id="ARBA00022692"/>
    </source>
</evidence>
<feature type="compositionally biased region" description="Polar residues" evidence="12">
    <location>
        <begin position="831"/>
        <end position="853"/>
    </location>
</feature>
<dbReference type="PANTHER" id="PTHR11920">
    <property type="entry name" value="GUANYLYL CYCLASE"/>
    <property type="match status" value="1"/>
</dbReference>
<keyword evidence="5 11" id="KW-0547">Nucleotide-binding</keyword>
<dbReference type="PROSITE" id="PS00108">
    <property type="entry name" value="PROTEIN_KINASE_ST"/>
    <property type="match status" value="1"/>
</dbReference>
<evidence type="ECO:0000259" key="15">
    <source>
        <dbReference type="PROSITE" id="PS50011"/>
    </source>
</evidence>
<evidence type="ECO:0000256" key="7">
    <source>
        <dbReference type="ARBA" id="ARBA00022989"/>
    </source>
</evidence>
<organism evidence="17 18">
    <name type="scientific">Cylindrotheca closterium</name>
    <dbReference type="NCBI Taxonomy" id="2856"/>
    <lineage>
        <taxon>Eukaryota</taxon>
        <taxon>Sar</taxon>
        <taxon>Stramenopiles</taxon>
        <taxon>Ochrophyta</taxon>
        <taxon>Bacillariophyta</taxon>
        <taxon>Bacillariophyceae</taxon>
        <taxon>Bacillariophycidae</taxon>
        <taxon>Bacillariales</taxon>
        <taxon>Bacillariaceae</taxon>
        <taxon>Cylindrotheca</taxon>
    </lineage>
</organism>
<dbReference type="FunFam" id="3.30.70.1230:FF:000030">
    <property type="entry name" value="Si:ch211-215j19.12"/>
    <property type="match status" value="1"/>
</dbReference>
<keyword evidence="7 13" id="KW-1133">Transmembrane helix</keyword>
<dbReference type="EMBL" id="CAKOGP040000446">
    <property type="protein sequence ID" value="CAJ1935028.1"/>
    <property type="molecule type" value="Genomic_DNA"/>
</dbReference>
<keyword evidence="9" id="KW-0456">Lyase</keyword>
<evidence type="ECO:0000256" key="11">
    <source>
        <dbReference type="PROSITE-ProRule" id="PRU10141"/>
    </source>
</evidence>
<dbReference type="Gene3D" id="3.30.70.1230">
    <property type="entry name" value="Nucleotide cyclase"/>
    <property type="match status" value="1"/>
</dbReference>
<reference evidence="17" key="1">
    <citation type="submission" date="2023-08" db="EMBL/GenBank/DDBJ databases">
        <authorList>
            <person name="Audoor S."/>
            <person name="Bilcke G."/>
        </authorList>
    </citation>
    <scope>NUCLEOTIDE SEQUENCE</scope>
</reference>
<keyword evidence="6 11" id="KW-0067">ATP-binding</keyword>
<dbReference type="InterPro" id="IPR011009">
    <property type="entry name" value="Kinase-like_dom_sf"/>
</dbReference>
<evidence type="ECO:0000256" key="2">
    <source>
        <dbReference type="ARBA" id="ARBA00012202"/>
    </source>
</evidence>
<dbReference type="SUPFAM" id="SSF55073">
    <property type="entry name" value="Nucleotide cyclase"/>
    <property type="match status" value="1"/>
</dbReference>
<dbReference type="GO" id="GO:0004016">
    <property type="term" value="F:adenylate cyclase activity"/>
    <property type="evidence" value="ECO:0007669"/>
    <property type="project" value="TreeGrafter"/>
</dbReference>
<dbReference type="CDD" id="cd13999">
    <property type="entry name" value="STKc_MAP3K-like"/>
    <property type="match status" value="1"/>
</dbReference>
<dbReference type="GO" id="GO:0005886">
    <property type="term" value="C:plasma membrane"/>
    <property type="evidence" value="ECO:0007669"/>
    <property type="project" value="TreeGrafter"/>
</dbReference>
<feature type="transmembrane region" description="Helical" evidence="13">
    <location>
        <begin position="753"/>
        <end position="775"/>
    </location>
</feature>
<keyword evidence="14" id="KW-0732">Signal</keyword>
<dbReference type="PANTHER" id="PTHR11920:SF335">
    <property type="entry name" value="GUANYLATE CYCLASE"/>
    <property type="match status" value="1"/>
</dbReference>
<evidence type="ECO:0000256" key="8">
    <source>
        <dbReference type="ARBA" id="ARBA00023136"/>
    </source>
</evidence>
<dbReference type="SMART" id="SM00220">
    <property type="entry name" value="S_TKc"/>
    <property type="match status" value="1"/>
</dbReference>
<dbReference type="Pfam" id="PF12974">
    <property type="entry name" value="Phosphonate-bd"/>
    <property type="match status" value="1"/>
</dbReference>
<dbReference type="InterPro" id="IPR008271">
    <property type="entry name" value="Ser/Thr_kinase_AS"/>
</dbReference>
<evidence type="ECO:0000313" key="18">
    <source>
        <dbReference type="Proteomes" id="UP001295423"/>
    </source>
</evidence>
<feature type="binding site" evidence="11">
    <location>
        <position position="821"/>
    </location>
    <ligand>
        <name>ATP</name>
        <dbReference type="ChEBI" id="CHEBI:30616"/>
    </ligand>
</feature>
<proteinExistence type="predicted"/>
<comment type="caution">
    <text evidence="17">The sequence shown here is derived from an EMBL/GenBank/DDBJ whole genome shotgun (WGS) entry which is preliminary data.</text>
</comment>
<feature type="transmembrane region" description="Helical" evidence="13">
    <location>
        <begin position="970"/>
        <end position="991"/>
    </location>
</feature>
<dbReference type="InterPro" id="IPR000719">
    <property type="entry name" value="Prot_kinase_dom"/>
</dbReference>
<evidence type="ECO:0000256" key="3">
    <source>
        <dbReference type="ARBA" id="ARBA00022527"/>
    </source>
</evidence>
<dbReference type="PRINTS" id="PR00109">
    <property type="entry name" value="TYRKINASE"/>
</dbReference>
<keyword evidence="10" id="KW-0141">cGMP biosynthesis</keyword>
<dbReference type="InterPro" id="IPR050401">
    <property type="entry name" value="Cyclic_nucleotide_synthase"/>
</dbReference>
<keyword evidence="4 13" id="KW-0812">Transmembrane</keyword>
<keyword evidence="3" id="KW-0808">Transferase</keyword>
<evidence type="ECO:0000256" key="13">
    <source>
        <dbReference type="SAM" id="Phobius"/>
    </source>
</evidence>
<feature type="domain" description="Guanylate cyclase" evidence="16">
    <location>
        <begin position="1219"/>
        <end position="1351"/>
    </location>
</feature>
<feature type="region of interest" description="Disordered" evidence="12">
    <location>
        <begin position="828"/>
        <end position="884"/>
    </location>
</feature>
<dbReference type="SUPFAM" id="SSF53850">
    <property type="entry name" value="Periplasmic binding protein-like II"/>
    <property type="match status" value="1"/>
</dbReference>
<keyword evidence="3" id="KW-0418">Kinase</keyword>
<dbReference type="PROSITE" id="PS50011">
    <property type="entry name" value="PROTEIN_KINASE_DOM"/>
    <property type="match status" value="1"/>
</dbReference>
<evidence type="ECO:0000259" key="16">
    <source>
        <dbReference type="PROSITE" id="PS50125"/>
    </source>
</evidence>
<dbReference type="SUPFAM" id="SSF56112">
    <property type="entry name" value="Protein kinase-like (PK-like)"/>
    <property type="match status" value="1"/>
</dbReference>
<dbReference type="Pfam" id="PF07714">
    <property type="entry name" value="PK_Tyr_Ser-Thr"/>
    <property type="match status" value="1"/>
</dbReference>